<evidence type="ECO:0000313" key="2">
    <source>
        <dbReference type="Proteomes" id="UP000663823"/>
    </source>
</evidence>
<gene>
    <name evidence="1" type="ORF">OTI717_LOCUS41630</name>
</gene>
<feature type="non-terminal residue" evidence="1">
    <location>
        <position position="1"/>
    </location>
</feature>
<dbReference type="SUPFAM" id="SSF82185">
    <property type="entry name" value="Histone H3 K4-specific methyltransferase SET7/9 N-terminal domain"/>
    <property type="match status" value="1"/>
</dbReference>
<dbReference type="EMBL" id="CAJOAX010042911">
    <property type="protein sequence ID" value="CAF4287506.1"/>
    <property type="molecule type" value="Genomic_DNA"/>
</dbReference>
<evidence type="ECO:0000313" key="1">
    <source>
        <dbReference type="EMBL" id="CAF4287506.1"/>
    </source>
</evidence>
<reference evidence="1" key="1">
    <citation type="submission" date="2021-02" db="EMBL/GenBank/DDBJ databases">
        <authorList>
            <person name="Nowell W R."/>
        </authorList>
    </citation>
    <scope>NUCLEOTIDE SEQUENCE</scope>
</reference>
<proteinExistence type="predicted"/>
<dbReference type="Proteomes" id="UP000663823">
    <property type="component" value="Unassembled WGS sequence"/>
</dbReference>
<name>A0A820GZ41_9BILA</name>
<dbReference type="Gene3D" id="2.20.110.10">
    <property type="entry name" value="Histone H3 K4-specific methyltransferase SET7/9 N-terminal domain"/>
    <property type="match status" value="1"/>
</dbReference>
<sequence length="78" mass="9002">DKAHGKGIRAYENGHHFIGTFQCGNKHGHDVLYDTNETIEAGIWVNDEPTNQDLKTISNGHFYEWKDEKRRRTSISCL</sequence>
<accession>A0A820GZ41</accession>
<dbReference type="AlphaFoldDB" id="A0A820GZ41"/>
<protein>
    <submittedName>
        <fullName evidence="1">Uncharacterized protein</fullName>
    </submittedName>
</protein>
<comment type="caution">
    <text evidence="1">The sequence shown here is derived from an EMBL/GenBank/DDBJ whole genome shotgun (WGS) entry which is preliminary data.</text>
</comment>
<organism evidence="1 2">
    <name type="scientific">Rotaria sordida</name>
    <dbReference type="NCBI Taxonomy" id="392033"/>
    <lineage>
        <taxon>Eukaryota</taxon>
        <taxon>Metazoa</taxon>
        <taxon>Spiralia</taxon>
        <taxon>Gnathifera</taxon>
        <taxon>Rotifera</taxon>
        <taxon>Eurotatoria</taxon>
        <taxon>Bdelloidea</taxon>
        <taxon>Philodinida</taxon>
        <taxon>Philodinidae</taxon>
        <taxon>Rotaria</taxon>
    </lineage>
</organism>